<dbReference type="Proteomes" id="UP000057088">
    <property type="component" value="Chromosome 2"/>
</dbReference>
<protein>
    <submittedName>
        <fullName evidence="1">Uncharacterized protein</fullName>
    </submittedName>
</protein>
<proteinExistence type="predicted"/>
<gene>
    <name evidence="1" type="ORF">AL536_14250</name>
</gene>
<evidence type="ECO:0000313" key="2">
    <source>
        <dbReference type="Proteomes" id="UP000057088"/>
    </source>
</evidence>
<organism evidence="1 2">
    <name type="scientific">Vibrio fluvialis</name>
    <dbReference type="NCBI Taxonomy" id="676"/>
    <lineage>
        <taxon>Bacteria</taxon>
        <taxon>Pseudomonadati</taxon>
        <taxon>Pseudomonadota</taxon>
        <taxon>Gammaproteobacteria</taxon>
        <taxon>Vibrionales</taxon>
        <taxon>Vibrionaceae</taxon>
        <taxon>Vibrio</taxon>
    </lineage>
</organism>
<reference evidence="2" key="1">
    <citation type="submission" date="2015-12" db="EMBL/GenBank/DDBJ databases">
        <title>FDA dAtabase for Regulatory Grade micrObial Sequences (FDA-ARGOS): Supporting development and validation of Infectious Disease Dx tests.</title>
        <authorList>
            <person name="Hoffmann M."/>
            <person name="Allard M."/>
            <person name="Evans P."/>
            <person name="Brown E."/>
            <person name="Tallon L.J."/>
            <person name="Sadzewicz L."/>
            <person name="Sengamalay N."/>
            <person name="Ott S."/>
            <person name="Godinez A."/>
            <person name="Nagaraj S."/>
            <person name="Vyas G."/>
            <person name="Aluvathingal J."/>
            <person name="Nadendla S."/>
            <person name="Geyer C."/>
            <person name="Sichtig H."/>
        </authorList>
    </citation>
    <scope>NUCLEOTIDE SEQUENCE [LARGE SCALE GENOMIC DNA]</scope>
    <source>
        <strain evidence="2">ATCC 33809</strain>
    </source>
</reference>
<accession>A0ABN4KWN9</accession>
<keyword evidence="2" id="KW-1185">Reference proteome</keyword>
<dbReference type="EMBL" id="CP014035">
    <property type="protein sequence ID" value="AMF96157.2"/>
    <property type="molecule type" value="Genomic_DNA"/>
</dbReference>
<sequence>MAGRWSKGQQMMLRQTEVHLCHPCGVETHHIVILVRKPSPYQDDPHRKWKEFIAGAVKGWALGSFVASMDEFSRHLICENCGHKTIED</sequence>
<evidence type="ECO:0000313" key="1">
    <source>
        <dbReference type="EMBL" id="AMF96157.2"/>
    </source>
</evidence>
<name>A0ABN4KWN9_VIBFL</name>